<accession>A0A0C9RQA9</accession>
<dbReference type="GO" id="GO:0003677">
    <property type="term" value="F:DNA binding"/>
    <property type="evidence" value="ECO:0007669"/>
    <property type="project" value="UniProtKB-KW"/>
</dbReference>
<accession>A0A9R1TCK2</accession>
<reference evidence="1" key="1">
    <citation type="submission" date="2015-01" db="EMBL/GenBank/DDBJ databases">
        <title>Transcriptome Assembly of Fopius arisanus.</title>
        <authorList>
            <person name="Geib S."/>
        </authorList>
    </citation>
    <scope>NUCLEOTIDE SEQUENCE</scope>
</reference>
<dbReference type="GeneID" id="105268771"/>
<dbReference type="EMBL" id="GBYB01009381">
    <property type="protein sequence ID" value="JAG79148.1"/>
    <property type="molecule type" value="Transcribed_RNA"/>
</dbReference>
<dbReference type="KEGG" id="fas:105268771"/>
<keyword evidence="2" id="KW-1185">Reference proteome</keyword>
<evidence type="ECO:0000313" key="1">
    <source>
        <dbReference type="EMBL" id="JAG79148.1"/>
    </source>
</evidence>
<dbReference type="AlphaFoldDB" id="A0A0C9RQA9"/>
<dbReference type="Proteomes" id="UP000694866">
    <property type="component" value="Unplaced"/>
</dbReference>
<name>A0A0C9RQA9_9HYME</name>
<sequence length="319" mass="34602">MNIRAIDQRLNSNSSEKSLDMKGLLVLSFIFMGSALSLDPRDFKFKRSVFSLAPGWNSLPTPPDFDTLTAWPAETTWKTIRSPPETVQTLQPAPGWASLGGPQSSPPLVISKHTVIEKPVAVPRAVIVERRIPIQVEKLIPYPVDRVVNKAVPIAVPHPVPYPVDRPVQVPVRQTVAVPVQQPYPVPVAVRQGVLYPVPVPVILTPNGLLPASSISLPAPQAPQNGLSLPLQVLSPLAINAALSQGAQVSPPEGLLEIRDPGLAPIIEDNLLPRAQPQADIFAWNAPSPALLSDPLAQSPLLKWKRSHEENKEEKKSPK</sequence>
<proteinExistence type="predicted"/>
<evidence type="ECO:0000313" key="3">
    <source>
        <dbReference type="RefSeq" id="XP_011306890.1"/>
    </source>
</evidence>
<keyword evidence="3" id="KW-0371">Homeobox</keyword>
<keyword evidence="3" id="KW-0238">DNA-binding</keyword>
<reference evidence="3" key="2">
    <citation type="submission" date="2025-04" db="UniProtKB">
        <authorList>
            <consortium name="RefSeq"/>
        </authorList>
    </citation>
    <scope>IDENTIFICATION</scope>
    <source>
        <strain evidence="3">USDA-PBARC FA_bdor</strain>
        <tissue evidence="3">Whole organism</tissue>
    </source>
</reference>
<protein>
    <submittedName>
        <fullName evidence="3">Tetra-peptide repeat homeobox protein 1</fullName>
    </submittedName>
    <submittedName>
        <fullName evidence="1">ZNF512B_6 protein</fullName>
    </submittedName>
</protein>
<organism evidence="1">
    <name type="scientific">Fopius arisanus</name>
    <dbReference type="NCBI Taxonomy" id="64838"/>
    <lineage>
        <taxon>Eukaryota</taxon>
        <taxon>Metazoa</taxon>
        <taxon>Ecdysozoa</taxon>
        <taxon>Arthropoda</taxon>
        <taxon>Hexapoda</taxon>
        <taxon>Insecta</taxon>
        <taxon>Pterygota</taxon>
        <taxon>Neoptera</taxon>
        <taxon>Endopterygota</taxon>
        <taxon>Hymenoptera</taxon>
        <taxon>Apocrita</taxon>
        <taxon>Ichneumonoidea</taxon>
        <taxon>Braconidae</taxon>
        <taxon>Opiinae</taxon>
        <taxon>Fopius</taxon>
    </lineage>
</organism>
<gene>
    <name evidence="1" type="primary">ZNF512B_6</name>
    <name evidence="3" type="synonym">LOC105268771</name>
    <name evidence="1" type="ORF">g.6038</name>
</gene>
<evidence type="ECO:0000313" key="2">
    <source>
        <dbReference type="Proteomes" id="UP000694866"/>
    </source>
</evidence>
<dbReference type="RefSeq" id="XP_011306890.1">
    <property type="nucleotide sequence ID" value="XM_011308588.1"/>
</dbReference>